<accession>A0A848H847</accession>
<sequence length="177" mass="19759">MKILPLRLLLTLAFALLVLCGCATSPTTTDGASLRPNQGLLAFHVTSNADAFLGFGDFASTSTFGSRFNENMVGAKGQLRIKAGETYYMVPLDAGDYMFTKFTVHPKFAWLQATNRFKVRANAITYIGHINIKVTDSRFSIQALDHELEMRTYLADTYPAYFKAMDFQKSFAELSLR</sequence>
<keyword evidence="3" id="KW-1185">Reference proteome</keyword>
<dbReference type="RefSeq" id="WP_169419754.1">
    <property type="nucleotide sequence ID" value="NZ_JABBFX010000001.1"/>
</dbReference>
<evidence type="ECO:0000313" key="3">
    <source>
        <dbReference type="Proteomes" id="UP000541185"/>
    </source>
</evidence>
<feature type="signal peptide" evidence="1">
    <location>
        <begin position="1"/>
        <end position="23"/>
    </location>
</feature>
<evidence type="ECO:0008006" key="4">
    <source>
        <dbReference type="Google" id="ProtNLM"/>
    </source>
</evidence>
<dbReference type="EMBL" id="JABBFX010000001">
    <property type="protein sequence ID" value="NML45679.1"/>
    <property type="molecule type" value="Genomic_DNA"/>
</dbReference>
<feature type="chain" id="PRO_5032475178" description="DUF2846 domain-containing protein" evidence="1">
    <location>
        <begin position="24"/>
        <end position="177"/>
    </location>
</feature>
<proteinExistence type="predicted"/>
<comment type="caution">
    <text evidence="2">The sequence shown here is derived from an EMBL/GenBank/DDBJ whole genome shotgun (WGS) entry which is preliminary data.</text>
</comment>
<evidence type="ECO:0000256" key="1">
    <source>
        <dbReference type="SAM" id="SignalP"/>
    </source>
</evidence>
<dbReference type="PROSITE" id="PS51257">
    <property type="entry name" value="PROKAR_LIPOPROTEIN"/>
    <property type="match status" value="1"/>
</dbReference>
<reference evidence="2 3" key="1">
    <citation type="submission" date="2020-04" db="EMBL/GenBank/DDBJ databases">
        <title>Ramlibacter sp. G-1-2-2 isolated from soil.</title>
        <authorList>
            <person name="Dahal R.H."/>
        </authorList>
    </citation>
    <scope>NUCLEOTIDE SEQUENCE [LARGE SCALE GENOMIC DNA]</scope>
    <source>
        <strain evidence="2 3">G-1-2-2</strain>
    </source>
</reference>
<dbReference type="Proteomes" id="UP000541185">
    <property type="component" value="Unassembled WGS sequence"/>
</dbReference>
<gene>
    <name evidence="2" type="ORF">HHL11_18165</name>
</gene>
<evidence type="ECO:0000313" key="2">
    <source>
        <dbReference type="EMBL" id="NML45679.1"/>
    </source>
</evidence>
<name>A0A848H847_9BURK</name>
<organism evidence="2 3">
    <name type="scientific">Ramlibacter agri</name>
    <dbReference type="NCBI Taxonomy" id="2728837"/>
    <lineage>
        <taxon>Bacteria</taxon>
        <taxon>Pseudomonadati</taxon>
        <taxon>Pseudomonadota</taxon>
        <taxon>Betaproteobacteria</taxon>
        <taxon>Burkholderiales</taxon>
        <taxon>Comamonadaceae</taxon>
        <taxon>Ramlibacter</taxon>
    </lineage>
</organism>
<keyword evidence="1" id="KW-0732">Signal</keyword>
<protein>
    <recommendedName>
        <fullName evidence="4">DUF2846 domain-containing protein</fullName>
    </recommendedName>
</protein>
<dbReference type="AlphaFoldDB" id="A0A848H847"/>